<comment type="caution">
    <text evidence="7">The sequence shown here is derived from an EMBL/GenBank/DDBJ whole genome shotgun (WGS) entry which is preliminary data.</text>
</comment>
<evidence type="ECO:0000256" key="4">
    <source>
        <dbReference type="ARBA" id="ARBA00022900"/>
    </source>
</evidence>
<dbReference type="SMART" id="SM01360">
    <property type="entry name" value="A2M"/>
    <property type="match status" value="1"/>
</dbReference>
<dbReference type="GO" id="GO:0004867">
    <property type="term" value="F:serine-type endopeptidase inhibitor activity"/>
    <property type="evidence" value="ECO:0007669"/>
    <property type="project" value="UniProtKB-KW"/>
</dbReference>
<accession>A0A8J1US91</accession>
<dbReference type="InterPro" id="IPR050473">
    <property type="entry name" value="A2M/Complement_sys"/>
</dbReference>
<keyword evidence="5" id="KW-0882">Thioester bond</keyword>
<dbReference type="Pfam" id="PF07678">
    <property type="entry name" value="TED_complement"/>
    <property type="match status" value="1"/>
</dbReference>
<evidence type="ECO:0000256" key="6">
    <source>
        <dbReference type="ARBA" id="ARBA00023157"/>
    </source>
</evidence>
<evidence type="ECO:0000256" key="3">
    <source>
        <dbReference type="ARBA" id="ARBA00022729"/>
    </source>
</evidence>
<dbReference type="GO" id="GO:0005615">
    <property type="term" value="C:extracellular space"/>
    <property type="evidence" value="ECO:0007669"/>
    <property type="project" value="InterPro"/>
</dbReference>
<proteinExistence type="inferred from homology"/>
<feature type="non-terminal residue" evidence="7">
    <location>
        <position position="649"/>
    </location>
</feature>
<dbReference type="InterPro" id="IPR011626">
    <property type="entry name" value="Alpha-macroglobulin_TED"/>
</dbReference>
<dbReference type="InterPro" id="IPR008930">
    <property type="entry name" value="Terpenoid_cyclase/PrenylTrfase"/>
</dbReference>
<dbReference type="InterPro" id="IPR014756">
    <property type="entry name" value="Ig_E-set"/>
</dbReference>
<sequence>GSLFPIAGVGGGGGPMPAPPPGAVAGQPGAIGSIPSGPSANENLEELKEPVSTRILFPETWIWSSASTGANGRASVSAVIPDTITSWVASAFALHPTAGLGVAPTTAKLTVFQPFFISLTLPYSVVRGEEFGLIITVFNYMDDDMEVTLTLKKSLDFKVKHGNDIDSMEPVNKEVVEKIMIPANSGKSQTIWIVTEELGNVKIEVMAQSTAAADAVERTLLVEPEGVTKYINKMVFHDLSAGAYSETYDLSVPTTAINGSKRGEICVVGDIMGPALDADKLSKMLRVPTGCGEQNMLGFVPNVFVLKYLEAVDRDTSAIRTKATANMEIGYQRELNYQKKKNDVGSFSAFGDHDPEGSMWLTAFVIRSFAQARPYISDTIDNNKIKDAMVWIINEQKSDGMFPENGKVCHKDMQGGSATKATMTSYVLLALLENKDMDGAPDNTASAITKAVGFVEGQIDGTDDPYALAIMAYALTVAESSRAQDTINKLMSKKISSGDQTYWEPEGYVEPPVCDPSMRWCPYNHQAGATLIETAAYALLTFVAKDDMNNALPVLRWLTKQRNSLGGFSSTQDTVMGLWALSEFGIMATSGDINVAVSVTADTFTHSFDTITNTNAVILQCVVIPQENDEVAVSMTGQGAGLVQVSLQY</sequence>
<evidence type="ECO:0000256" key="5">
    <source>
        <dbReference type="ARBA" id="ARBA00022966"/>
    </source>
</evidence>
<dbReference type="Gene3D" id="2.20.130.20">
    <property type="match status" value="1"/>
</dbReference>
<dbReference type="Pfam" id="PF00207">
    <property type="entry name" value="A2M"/>
    <property type="match status" value="1"/>
</dbReference>
<evidence type="ECO:0000256" key="2">
    <source>
        <dbReference type="ARBA" id="ARBA00022690"/>
    </source>
</evidence>
<dbReference type="PROSITE" id="PS00477">
    <property type="entry name" value="ALPHA_2_MACROGLOBULIN"/>
    <property type="match status" value="1"/>
</dbReference>
<evidence type="ECO:0000256" key="1">
    <source>
        <dbReference type="ARBA" id="ARBA00010952"/>
    </source>
</evidence>
<evidence type="ECO:0000313" key="7">
    <source>
        <dbReference type="EMBL" id="CAH1779860.1"/>
    </source>
</evidence>
<dbReference type="SMART" id="SM01419">
    <property type="entry name" value="Thiol-ester_cl"/>
    <property type="match status" value="1"/>
</dbReference>
<dbReference type="EMBL" id="CAIIXF020000003">
    <property type="protein sequence ID" value="CAH1779860.1"/>
    <property type="molecule type" value="Genomic_DNA"/>
</dbReference>
<dbReference type="PANTHER" id="PTHR11412:SF136">
    <property type="entry name" value="CD109 ANTIGEN"/>
    <property type="match status" value="1"/>
</dbReference>
<dbReference type="CDD" id="cd02897">
    <property type="entry name" value="A2M_2"/>
    <property type="match status" value="1"/>
</dbReference>
<dbReference type="InterPro" id="IPR019742">
    <property type="entry name" value="MacrogloblnA2_CS"/>
</dbReference>
<comment type="similarity">
    <text evidence="1">Belongs to the protease inhibitor I39 (alpha-2-macroglobulin) family.</text>
</comment>
<dbReference type="Gene3D" id="1.50.10.20">
    <property type="match status" value="1"/>
</dbReference>
<dbReference type="Gene3D" id="2.60.120.1540">
    <property type="match status" value="1"/>
</dbReference>
<gene>
    <name evidence="7" type="ORF">OFUS_LOCUS6623</name>
</gene>
<dbReference type="InterPro" id="IPR041813">
    <property type="entry name" value="A2M_TED"/>
</dbReference>
<dbReference type="Gene3D" id="2.60.40.10">
    <property type="entry name" value="Immunoglobulins"/>
    <property type="match status" value="1"/>
</dbReference>
<dbReference type="InterPro" id="IPR047565">
    <property type="entry name" value="Alpha-macroglob_thiol-ester_cl"/>
</dbReference>
<protein>
    <submittedName>
        <fullName evidence="7">Uncharacterized protein</fullName>
    </submittedName>
</protein>
<keyword evidence="8" id="KW-1185">Reference proteome</keyword>
<keyword evidence="3" id="KW-0732">Signal</keyword>
<evidence type="ECO:0000313" key="8">
    <source>
        <dbReference type="Proteomes" id="UP000749559"/>
    </source>
</evidence>
<keyword evidence="6" id="KW-1015">Disulfide bond</keyword>
<feature type="non-terminal residue" evidence="7">
    <location>
        <position position="1"/>
    </location>
</feature>
<organism evidence="7 8">
    <name type="scientific">Owenia fusiformis</name>
    <name type="common">Polychaete worm</name>
    <dbReference type="NCBI Taxonomy" id="6347"/>
    <lineage>
        <taxon>Eukaryota</taxon>
        <taxon>Metazoa</taxon>
        <taxon>Spiralia</taxon>
        <taxon>Lophotrochozoa</taxon>
        <taxon>Annelida</taxon>
        <taxon>Polychaeta</taxon>
        <taxon>Sedentaria</taxon>
        <taxon>Canalipalpata</taxon>
        <taxon>Sabellida</taxon>
        <taxon>Oweniida</taxon>
        <taxon>Oweniidae</taxon>
        <taxon>Owenia</taxon>
    </lineage>
</organism>
<name>A0A8J1US91_OWEFU</name>
<reference evidence="7" key="1">
    <citation type="submission" date="2022-03" db="EMBL/GenBank/DDBJ databases">
        <authorList>
            <person name="Martin C."/>
        </authorList>
    </citation>
    <scope>NUCLEOTIDE SEQUENCE</scope>
</reference>
<dbReference type="SUPFAM" id="SSF81296">
    <property type="entry name" value="E set domains"/>
    <property type="match status" value="1"/>
</dbReference>
<dbReference type="AlphaFoldDB" id="A0A8J1US91"/>
<dbReference type="InterPro" id="IPR001599">
    <property type="entry name" value="Macroglobln_a2"/>
</dbReference>
<dbReference type="InterPro" id="IPR013783">
    <property type="entry name" value="Ig-like_fold"/>
</dbReference>
<dbReference type="Proteomes" id="UP000749559">
    <property type="component" value="Unassembled WGS sequence"/>
</dbReference>
<dbReference type="PANTHER" id="PTHR11412">
    <property type="entry name" value="MACROGLOBULIN / COMPLEMENT"/>
    <property type="match status" value="1"/>
</dbReference>
<dbReference type="OrthoDB" id="9998011at2759"/>
<keyword evidence="2" id="KW-0646">Protease inhibitor</keyword>
<dbReference type="SUPFAM" id="SSF48239">
    <property type="entry name" value="Terpenoid cyclases/Protein prenyltransferases"/>
    <property type="match status" value="1"/>
</dbReference>
<keyword evidence="4" id="KW-0722">Serine protease inhibitor</keyword>